<name>A0AAN8IT33_TRICO</name>
<keyword evidence="2" id="KW-1185">Reference proteome</keyword>
<dbReference type="Pfam" id="PF10318">
    <property type="entry name" value="7TM_GPCR_Srh"/>
    <property type="match status" value="1"/>
</dbReference>
<comment type="caution">
    <text evidence="1">The sequence shown here is derived from an EMBL/GenBank/DDBJ whole genome shotgun (WGS) entry which is preliminary data.</text>
</comment>
<accession>A0AAN8IT33</accession>
<reference evidence="1 2" key="1">
    <citation type="submission" date="2019-10" db="EMBL/GenBank/DDBJ databases">
        <title>Assembly and Annotation for the nematode Trichostrongylus colubriformis.</title>
        <authorList>
            <person name="Martin J."/>
        </authorList>
    </citation>
    <scope>NUCLEOTIDE SEQUENCE [LARGE SCALE GENOMIC DNA]</scope>
    <source>
        <strain evidence="1">G859</strain>
        <tissue evidence="1">Whole worm</tissue>
    </source>
</reference>
<dbReference type="EMBL" id="WIXE01005137">
    <property type="protein sequence ID" value="KAK5982428.1"/>
    <property type="molecule type" value="Genomic_DNA"/>
</dbReference>
<evidence type="ECO:0000313" key="1">
    <source>
        <dbReference type="EMBL" id="KAK5982428.1"/>
    </source>
</evidence>
<gene>
    <name evidence="1" type="ORF">GCK32_020900</name>
</gene>
<dbReference type="Proteomes" id="UP001331761">
    <property type="component" value="Unassembled WGS sequence"/>
</dbReference>
<proteinExistence type="predicted"/>
<evidence type="ECO:0000313" key="2">
    <source>
        <dbReference type="Proteomes" id="UP001331761"/>
    </source>
</evidence>
<organism evidence="1 2">
    <name type="scientific">Trichostrongylus colubriformis</name>
    <name type="common">Black scour worm</name>
    <dbReference type="NCBI Taxonomy" id="6319"/>
    <lineage>
        <taxon>Eukaryota</taxon>
        <taxon>Metazoa</taxon>
        <taxon>Ecdysozoa</taxon>
        <taxon>Nematoda</taxon>
        <taxon>Chromadorea</taxon>
        <taxon>Rhabditida</taxon>
        <taxon>Rhabditina</taxon>
        <taxon>Rhabditomorpha</taxon>
        <taxon>Strongyloidea</taxon>
        <taxon>Trichostrongylidae</taxon>
        <taxon>Trichostrongylus</taxon>
    </lineage>
</organism>
<protein>
    <submittedName>
        <fullName evidence="1">Uncharacterized protein</fullName>
    </submittedName>
</protein>
<dbReference type="InterPro" id="IPR019422">
    <property type="entry name" value="7TM_GPCR_serpentine_rcpt_Srh"/>
</dbReference>
<sequence>MLVPISMLTYVFGTSNNTHRADFGNLACALVGSHGFVAALSLVMCNEPYRKFAVSPLINLWRRNKPHIRIILPDFTRSAHDQAF</sequence>
<dbReference type="AlphaFoldDB" id="A0AAN8IT33"/>